<evidence type="ECO:0000313" key="2">
    <source>
        <dbReference type="EMBL" id="GIL46386.1"/>
    </source>
</evidence>
<feature type="region of interest" description="Disordered" evidence="1">
    <location>
        <begin position="1"/>
        <end position="21"/>
    </location>
</feature>
<gene>
    <name evidence="2" type="ORF">Vafri_3159</name>
</gene>
<evidence type="ECO:0000313" key="3">
    <source>
        <dbReference type="Proteomes" id="UP000747399"/>
    </source>
</evidence>
<sequence length="210" mass="21557">HCSQQPQQLDTGLGTLRARSSIDGGGNRGLCKPMALTSPIAGNYDGPVDDITGNRRVGTKVGPRAASMQSMPGPFLVGGVASREMPFCSSPHSSRAADQQGLTNIPRAASRYSRVFTFASSLRNTPAVLQQAAAAGSMCSVNSINPLTSSGRVLMAVSNNHGNIQRLSLTHITHMIGATAGGSTSAGDANVTMDGMITATAGVLDSAVHH</sequence>
<feature type="compositionally biased region" description="Polar residues" evidence="1">
    <location>
        <begin position="1"/>
        <end position="10"/>
    </location>
</feature>
<protein>
    <submittedName>
        <fullName evidence="2">Uncharacterized protein</fullName>
    </submittedName>
</protein>
<comment type="caution">
    <text evidence="2">The sequence shown here is derived from an EMBL/GenBank/DDBJ whole genome shotgun (WGS) entry which is preliminary data.</text>
</comment>
<reference evidence="2" key="1">
    <citation type="journal article" date="2021" name="Proc. Natl. Acad. Sci. U.S.A.">
        <title>Three genomes in the algal genus Volvox reveal the fate of a haploid sex-determining region after a transition to homothallism.</title>
        <authorList>
            <person name="Yamamoto K."/>
            <person name="Hamaji T."/>
            <person name="Kawai-Toyooka H."/>
            <person name="Matsuzaki R."/>
            <person name="Takahashi F."/>
            <person name="Nishimura Y."/>
            <person name="Kawachi M."/>
            <person name="Noguchi H."/>
            <person name="Minakuchi Y."/>
            <person name="Umen J.G."/>
            <person name="Toyoda A."/>
            <person name="Nozaki H."/>
        </authorList>
    </citation>
    <scope>NUCLEOTIDE SEQUENCE</scope>
    <source>
        <strain evidence="2">NIES-3780</strain>
    </source>
</reference>
<feature type="non-terminal residue" evidence="2">
    <location>
        <position position="1"/>
    </location>
</feature>
<dbReference type="Proteomes" id="UP000747399">
    <property type="component" value="Unassembled WGS sequence"/>
</dbReference>
<organism evidence="2 3">
    <name type="scientific">Volvox africanus</name>
    <dbReference type="NCBI Taxonomy" id="51714"/>
    <lineage>
        <taxon>Eukaryota</taxon>
        <taxon>Viridiplantae</taxon>
        <taxon>Chlorophyta</taxon>
        <taxon>core chlorophytes</taxon>
        <taxon>Chlorophyceae</taxon>
        <taxon>CS clade</taxon>
        <taxon>Chlamydomonadales</taxon>
        <taxon>Volvocaceae</taxon>
        <taxon>Volvox</taxon>
    </lineage>
</organism>
<keyword evidence="3" id="KW-1185">Reference proteome</keyword>
<evidence type="ECO:0000256" key="1">
    <source>
        <dbReference type="SAM" id="MobiDB-lite"/>
    </source>
</evidence>
<dbReference type="AlphaFoldDB" id="A0A8J4EWA4"/>
<accession>A0A8J4EWA4</accession>
<dbReference type="EMBL" id="BNCO01000003">
    <property type="protein sequence ID" value="GIL46386.1"/>
    <property type="molecule type" value="Genomic_DNA"/>
</dbReference>
<proteinExistence type="predicted"/>
<feature type="non-terminal residue" evidence="2">
    <location>
        <position position="210"/>
    </location>
</feature>
<name>A0A8J4EWA4_9CHLO</name>